<gene>
    <name evidence="1" type="ORF">DSO57_1012675</name>
</gene>
<comment type="caution">
    <text evidence="1">The sequence shown here is derived from an EMBL/GenBank/DDBJ whole genome shotgun (WGS) entry which is preliminary data.</text>
</comment>
<organism evidence="1 2">
    <name type="scientific">Entomophthora muscae</name>
    <dbReference type="NCBI Taxonomy" id="34485"/>
    <lineage>
        <taxon>Eukaryota</taxon>
        <taxon>Fungi</taxon>
        <taxon>Fungi incertae sedis</taxon>
        <taxon>Zoopagomycota</taxon>
        <taxon>Entomophthoromycotina</taxon>
        <taxon>Entomophthoromycetes</taxon>
        <taxon>Entomophthorales</taxon>
        <taxon>Entomophthoraceae</taxon>
        <taxon>Entomophthora</taxon>
    </lineage>
</organism>
<keyword evidence="2" id="KW-1185">Reference proteome</keyword>
<proteinExistence type="predicted"/>
<evidence type="ECO:0000313" key="2">
    <source>
        <dbReference type="Proteomes" id="UP001165960"/>
    </source>
</evidence>
<evidence type="ECO:0000313" key="1">
    <source>
        <dbReference type="EMBL" id="KAJ9054608.1"/>
    </source>
</evidence>
<protein>
    <submittedName>
        <fullName evidence="1">Uncharacterized protein</fullName>
    </submittedName>
</protein>
<reference evidence="1" key="1">
    <citation type="submission" date="2022-04" db="EMBL/GenBank/DDBJ databases">
        <title>Genome of the entomopathogenic fungus Entomophthora muscae.</title>
        <authorList>
            <person name="Elya C."/>
            <person name="Lovett B.R."/>
            <person name="Lee E."/>
            <person name="Macias A.M."/>
            <person name="Hajek A.E."/>
            <person name="De Bivort B.L."/>
            <person name="Kasson M.T."/>
            <person name="De Fine Licht H.H."/>
            <person name="Stajich J.E."/>
        </authorList>
    </citation>
    <scope>NUCLEOTIDE SEQUENCE</scope>
    <source>
        <strain evidence="1">Berkeley</strain>
    </source>
</reference>
<name>A0ACC2RX86_9FUNG</name>
<dbReference type="Proteomes" id="UP001165960">
    <property type="component" value="Unassembled WGS sequence"/>
</dbReference>
<sequence>MAQQRQNQTMVNAVIHNRDASVTPPQLDLSQRMLNLQLEPFAGGVEGANIVSWLQSTETRLCICQVPEPMWVATVSGCLIGPAAVWFTNWASQELDVTWAVFRDAAKSCYSETFSPVVVGTLLLAIKQTGFFMSTLPPGNKLLLLPPKP</sequence>
<dbReference type="EMBL" id="QTSX02006435">
    <property type="protein sequence ID" value="KAJ9054608.1"/>
    <property type="molecule type" value="Genomic_DNA"/>
</dbReference>
<accession>A0ACC2RX86</accession>